<feature type="signal peptide" evidence="1">
    <location>
        <begin position="1"/>
        <end position="35"/>
    </location>
</feature>
<sequence>MRRLSLSPSFSAARRRVLGTSAALLAGGLLPAAGAAQQRIVSVGGALTEIVYALQAERDLVGVDSTSLYPAMAQQLPIVGYARTLSAEGVLALAPTQLLATEEAGPPAVIRQIAAAGVPVTVLPAKHRFEGLLERVQRVGAITGRVAAAKVLADKLNADWVRTQAASRVLQNKRAQRPLRVLFILAHSPSQIMVGGEGTAAEAMIVYAGARNAVQGFEGYKPLTPEAAIVADPDVILLTRQGLDANGGIEGILRLPGVAQTAAGRARRVVSLEAMYLLGFGPRLPQAVGELAQLLDKAAT</sequence>
<protein>
    <submittedName>
        <fullName evidence="3">ABC transporter substrate-binding protein</fullName>
    </submittedName>
</protein>
<evidence type="ECO:0000259" key="2">
    <source>
        <dbReference type="PROSITE" id="PS50983"/>
    </source>
</evidence>
<dbReference type="PANTHER" id="PTHR30535">
    <property type="entry name" value="VITAMIN B12-BINDING PROTEIN"/>
    <property type="match status" value="1"/>
</dbReference>
<dbReference type="PROSITE" id="PS51318">
    <property type="entry name" value="TAT"/>
    <property type="match status" value="1"/>
</dbReference>
<dbReference type="InterPro" id="IPR050902">
    <property type="entry name" value="ABC_Transporter_SBP"/>
</dbReference>
<organism evidence="3 4">
    <name type="scientific">Uliginosibacterium sediminicola</name>
    <dbReference type="NCBI Taxonomy" id="2024550"/>
    <lineage>
        <taxon>Bacteria</taxon>
        <taxon>Pseudomonadati</taxon>
        <taxon>Pseudomonadota</taxon>
        <taxon>Betaproteobacteria</taxon>
        <taxon>Rhodocyclales</taxon>
        <taxon>Zoogloeaceae</taxon>
        <taxon>Uliginosibacterium</taxon>
    </lineage>
</organism>
<reference evidence="3 4" key="1">
    <citation type="journal article" date="2018" name="Int. J. Syst. Evol. Microbiol.">
        <title>Uliginosibacterium sediminicola sp. nov., isolated from freshwater sediment.</title>
        <authorList>
            <person name="Hwang W.M."/>
            <person name="Kim S.M."/>
            <person name="Kang K."/>
            <person name="Ahn T.Y."/>
        </authorList>
    </citation>
    <scope>NUCLEOTIDE SEQUENCE [LARGE SCALE GENOMIC DNA]</scope>
    <source>
        <strain evidence="3 4">M1-21</strain>
    </source>
</reference>
<gene>
    <name evidence="3" type="ORF">ABDB84_17810</name>
</gene>
<accession>A0ABU9Z2Z7</accession>
<dbReference type="InterPro" id="IPR002491">
    <property type="entry name" value="ABC_transptr_periplasmic_BD"/>
</dbReference>
<comment type="caution">
    <text evidence="3">The sequence shown here is derived from an EMBL/GenBank/DDBJ whole genome shotgun (WGS) entry which is preliminary data.</text>
</comment>
<feature type="chain" id="PRO_5046592292" evidence="1">
    <location>
        <begin position="36"/>
        <end position="300"/>
    </location>
</feature>
<keyword evidence="1" id="KW-0732">Signal</keyword>
<proteinExistence type="predicted"/>
<dbReference type="Gene3D" id="3.40.50.1980">
    <property type="entry name" value="Nitrogenase molybdenum iron protein domain"/>
    <property type="match status" value="2"/>
</dbReference>
<evidence type="ECO:0000313" key="3">
    <source>
        <dbReference type="EMBL" id="MEN3070345.1"/>
    </source>
</evidence>
<dbReference type="Proteomes" id="UP001410394">
    <property type="component" value="Unassembled WGS sequence"/>
</dbReference>
<dbReference type="PROSITE" id="PS50983">
    <property type="entry name" value="FE_B12_PBP"/>
    <property type="match status" value="1"/>
</dbReference>
<keyword evidence="4" id="KW-1185">Reference proteome</keyword>
<dbReference type="EMBL" id="JBDIVE010000012">
    <property type="protein sequence ID" value="MEN3070345.1"/>
    <property type="molecule type" value="Genomic_DNA"/>
</dbReference>
<dbReference type="RefSeq" id="WP_345921124.1">
    <property type="nucleotide sequence ID" value="NZ_JBDIVE010000012.1"/>
</dbReference>
<name>A0ABU9Z2Z7_9RHOO</name>
<dbReference type="InterPro" id="IPR006311">
    <property type="entry name" value="TAT_signal"/>
</dbReference>
<dbReference type="SUPFAM" id="SSF53807">
    <property type="entry name" value="Helical backbone' metal receptor"/>
    <property type="match status" value="1"/>
</dbReference>
<dbReference type="Pfam" id="PF01497">
    <property type="entry name" value="Peripla_BP_2"/>
    <property type="match status" value="1"/>
</dbReference>
<dbReference type="PANTHER" id="PTHR30535:SF4">
    <property type="entry name" value="HEMIN-BINDING PERIPLASMIC PROTEIN HMUT"/>
    <property type="match status" value="1"/>
</dbReference>
<evidence type="ECO:0000256" key="1">
    <source>
        <dbReference type="SAM" id="SignalP"/>
    </source>
</evidence>
<feature type="domain" description="Fe/B12 periplasmic-binding" evidence="2">
    <location>
        <begin position="39"/>
        <end position="299"/>
    </location>
</feature>
<evidence type="ECO:0000313" key="4">
    <source>
        <dbReference type="Proteomes" id="UP001410394"/>
    </source>
</evidence>